<comment type="similarity">
    <text evidence="11 12">Belongs to the TonB-dependent receptor family.</text>
</comment>
<evidence type="ECO:0000256" key="8">
    <source>
        <dbReference type="ARBA" id="ARBA00023077"/>
    </source>
</evidence>
<feature type="domain" description="TonB-dependent receptor-like beta-barrel" evidence="14">
    <location>
        <begin position="355"/>
        <end position="866"/>
    </location>
</feature>
<dbReference type="SUPFAM" id="SSF56935">
    <property type="entry name" value="Porins"/>
    <property type="match status" value="1"/>
</dbReference>
<evidence type="ECO:0000256" key="9">
    <source>
        <dbReference type="ARBA" id="ARBA00023136"/>
    </source>
</evidence>
<accession>C5BUE2</accession>
<evidence type="ECO:0000256" key="7">
    <source>
        <dbReference type="ARBA" id="ARBA00023065"/>
    </source>
</evidence>
<keyword evidence="7" id="KW-0406">Ion transport</keyword>
<dbReference type="STRING" id="377629.TERTU_4087"/>
<organism evidence="16 17">
    <name type="scientific">Teredinibacter turnerae (strain ATCC 39867 / T7901)</name>
    <dbReference type="NCBI Taxonomy" id="377629"/>
    <lineage>
        <taxon>Bacteria</taxon>
        <taxon>Pseudomonadati</taxon>
        <taxon>Pseudomonadota</taxon>
        <taxon>Gammaproteobacteria</taxon>
        <taxon>Cellvibrionales</taxon>
        <taxon>Cellvibrionaceae</taxon>
        <taxon>Teredinibacter</taxon>
    </lineage>
</organism>
<keyword evidence="10 11" id="KW-0998">Cell outer membrane</keyword>
<keyword evidence="3 11" id="KW-1134">Transmembrane beta strand</keyword>
<dbReference type="HOGENOM" id="CLU_008287_15_0_6"/>
<evidence type="ECO:0000313" key="17">
    <source>
        <dbReference type="Proteomes" id="UP000009080"/>
    </source>
</evidence>
<keyword evidence="8 12" id="KW-0798">TonB box</keyword>
<evidence type="ECO:0000256" key="12">
    <source>
        <dbReference type="RuleBase" id="RU003357"/>
    </source>
</evidence>
<evidence type="ECO:0000259" key="15">
    <source>
        <dbReference type="Pfam" id="PF07715"/>
    </source>
</evidence>
<evidence type="ECO:0000256" key="5">
    <source>
        <dbReference type="ARBA" id="ARBA00022692"/>
    </source>
</evidence>
<evidence type="ECO:0000313" key="16">
    <source>
        <dbReference type="EMBL" id="ACR13499.1"/>
    </source>
</evidence>
<dbReference type="InterPro" id="IPR012910">
    <property type="entry name" value="Plug_dom"/>
</dbReference>
<dbReference type="InterPro" id="IPR039426">
    <property type="entry name" value="TonB-dep_rcpt-like"/>
</dbReference>
<dbReference type="AlphaFoldDB" id="C5BUE2"/>
<name>C5BUE2_TERTT</name>
<dbReference type="EMBL" id="CP001614">
    <property type="protein sequence ID" value="ACR13499.1"/>
    <property type="molecule type" value="Genomic_DNA"/>
</dbReference>
<dbReference type="Gene3D" id="2.40.170.20">
    <property type="entry name" value="TonB-dependent receptor, beta-barrel domain"/>
    <property type="match status" value="2"/>
</dbReference>
<evidence type="ECO:0000256" key="6">
    <source>
        <dbReference type="ARBA" id="ARBA00023004"/>
    </source>
</evidence>
<dbReference type="PANTHER" id="PTHR32552">
    <property type="entry name" value="FERRICHROME IRON RECEPTOR-RELATED"/>
    <property type="match status" value="1"/>
</dbReference>
<proteinExistence type="inferred from homology"/>
<keyword evidence="6" id="KW-0408">Iron</keyword>
<gene>
    <name evidence="16" type="ordered locus">TERTU_4087</name>
</gene>
<dbReference type="RefSeq" id="WP_015819613.1">
    <property type="nucleotide sequence ID" value="NC_012997.1"/>
</dbReference>
<evidence type="ECO:0000259" key="14">
    <source>
        <dbReference type="Pfam" id="PF00593"/>
    </source>
</evidence>
<sequence length="901" mass="100665">MQSRKLLAISIALINSGLALPALAQDEATENNKVSSNKTVVEEVIVTAFKRETSLMETPVAVSALDAAALDRQGVTNIKDLGDLVPNLSIQMDNGQSTPVVSMRGVRSTNTTELGDPAVGLHVDGVYAPRMQSWNATFLDVDRVEVLRGPQGTLFGRNSTVGSINVITNRASTEEFEASVSTELARWNNRELTGVVNIPVSDTFALRFAAKGQKRDSYLKGYYDPNQFDTRYLPDEVRNSPELGDGEREFYAQTSTNWWIDWASSDWSGTPRREVVKADPSDFYGSVNEYAYRASLAWDPVDSLSVDVSYQKFVNDSAGGINLLNCDKMRGRQARDDDGNQTGELTDCSARFPTNDNYQVSVNVPGKLKLDIDNVRGTVDWSATSFMDISYVFGFEKIARESAIDSDGGINLYDQSMFFLDGTGSESNYHELQFKSTDADNYTWIVGLNYFHEQTTTAGYFNNSMDGKTFWDQPNRTTDAYAIFSQGTYDITDKLHLILGGRFSSETKEDNGGRNLDCNNDDGCTTVAYGARDIYNQLPADFYEDKTMYTSGVYTNDNKGDWTSTDYRIGFDYNLTDDTMIYTSYATGFKAGGIGDVVNVVDQYTGERIIHVTSYDPETVGTFELGGKSVLLDGSLNFSATYFYSDYENMQYASPGSLGQIHRLVNEEDENGQPVLDPDTNEPVLVWDVVPLIAFYTQNVPGSEIQGLELEFDWAPYEHGRITGFATWTKAEVVEDWNTKWDYDAESMFGIEYASSVDPENDLLAVNLKGNSLPVTPEYVFNINFEHTFDFGAAGTLKPWMGVHWQSSSYLTIWNVDKHTDDLDFAIHDDDIKYMDDKQEAYYTVNLSLRYESADEDWYAEAFVNNATDEVVQYWGGSSTGAPVGSLSMPRYYGVRLGYNF</sequence>
<evidence type="ECO:0000256" key="10">
    <source>
        <dbReference type="ARBA" id="ARBA00023237"/>
    </source>
</evidence>
<evidence type="ECO:0000256" key="13">
    <source>
        <dbReference type="SAM" id="SignalP"/>
    </source>
</evidence>
<evidence type="ECO:0000256" key="1">
    <source>
        <dbReference type="ARBA" id="ARBA00004571"/>
    </source>
</evidence>
<dbReference type="Pfam" id="PF07715">
    <property type="entry name" value="Plug"/>
    <property type="match status" value="1"/>
</dbReference>
<dbReference type="OrthoDB" id="7051185at2"/>
<keyword evidence="16" id="KW-0675">Receptor</keyword>
<comment type="subcellular location">
    <subcellularLocation>
        <location evidence="1 11">Cell outer membrane</location>
        <topology evidence="1 11">Multi-pass membrane protein</topology>
    </subcellularLocation>
</comment>
<evidence type="ECO:0000256" key="3">
    <source>
        <dbReference type="ARBA" id="ARBA00022452"/>
    </source>
</evidence>
<keyword evidence="4" id="KW-0410">Iron transport</keyword>
<dbReference type="eggNOG" id="COG4771">
    <property type="taxonomic scope" value="Bacteria"/>
</dbReference>
<dbReference type="InterPro" id="IPR036942">
    <property type="entry name" value="Beta-barrel_TonB_sf"/>
</dbReference>
<dbReference type="PANTHER" id="PTHR32552:SF81">
    <property type="entry name" value="TONB-DEPENDENT OUTER MEMBRANE RECEPTOR"/>
    <property type="match status" value="1"/>
</dbReference>
<keyword evidence="5 11" id="KW-0812">Transmembrane</keyword>
<keyword evidence="17" id="KW-1185">Reference proteome</keyword>
<keyword evidence="2 11" id="KW-0813">Transport</keyword>
<feature type="chain" id="PRO_5002946681" evidence="13">
    <location>
        <begin position="25"/>
        <end position="901"/>
    </location>
</feature>
<evidence type="ECO:0000256" key="4">
    <source>
        <dbReference type="ARBA" id="ARBA00022496"/>
    </source>
</evidence>
<protein>
    <submittedName>
        <fullName evidence="16">TonB-dependent receptor</fullName>
    </submittedName>
</protein>
<dbReference type="Pfam" id="PF00593">
    <property type="entry name" value="TonB_dep_Rec_b-barrel"/>
    <property type="match status" value="1"/>
</dbReference>
<feature type="signal peptide" evidence="13">
    <location>
        <begin position="1"/>
        <end position="24"/>
    </location>
</feature>
<evidence type="ECO:0000256" key="11">
    <source>
        <dbReference type="PROSITE-ProRule" id="PRU01360"/>
    </source>
</evidence>
<dbReference type="KEGG" id="ttu:TERTU_4087"/>
<reference evidence="16 17" key="1">
    <citation type="journal article" date="2009" name="PLoS ONE">
        <title>The complete genome of Teredinibacter turnerae T7901: an intracellular endosymbiont of marine wood-boring bivalves (shipworms).</title>
        <authorList>
            <person name="Yang J.C."/>
            <person name="Madupu R."/>
            <person name="Durkin A.S."/>
            <person name="Ekborg N.A."/>
            <person name="Pedamallu C.S."/>
            <person name="Hostetler J.B."/>
            <person name="Radune D."/>
            <person name="Toms B.S."/>
            <person name="Henrissat B."/>
            <person name="Coutinho P.M."/>
            <person name="Schwarz S."/>
            <person name="Field L."/>
            <person name="Trindade-Silva A.E."/>
            <person name="Soares C.A.G."/>
            <person name="Elshahawi S."/>
            <person name="Hanora A."/>
            <person name="Schmidt E.W."/>
            <person name="Haygood M.G."/>
            <person name="Posfai J."/>
            <person name="Benner J."/>
            <person name="Madinger C."/>
            <person name="Nove J."/>
            <person name="Anton B."/>
            <person name="Chaudhary K."/>
            <person name="Foster J."/>
            <person name="Holman A."/>
            <person name="Kumar S."/>
            <person name="Lessard P.A."/>
            <person name="Luyten Y.A."/>
            <person name="Slatko B."/>
            <person name="Wood N."/>
            <person name="Wu B."/>
            <person name="Teplitski M."/>
            <person name="Mougous J.D."/>
            <person name="Ward N."/>
            <person name="Eisen J.A."/>
            <person name="Badger J.H."/>
            <person name="Distel D.L."/>
        </authorList>
    </citation>
    <scope>NUCLEOTIDE SEQUENCE [LARGE SCALE GENOMIC DNA]</scope>
    <source>
        <strain evidence="17">ATCC 39867 / T7901</strain>
    </source>
</reference>
<keyword evidence="13" id="KW-0732">Signal</keyword>
<keyword evidence="9 11" id="KW-0472">Membrane</keyword>
<evidence type="ECO:0000256" key="2">
    <source>
        <dbReference type="ARBA" id="ARBA00022448"/>
    </source>
</evidence>
<dbReference type="PROSITE" id="PS52016">
    <property type="entry name" value="TONB_DEPENDENT_REC_3"/>
    <property type="match status" value="1"/>
</dbReference>
<dbReference type="GO" id="GO:0006826">
    <property type="term" value="P:iron ion transport"/>
    <property type="evidence" value="ECO:0007669"/>
    <property type="project" value="UniProtKB-KW"/>
</dbReference>
<dbReference type="GO" id="GO:0009279">
    <property type="term" value="C:cell outer membrane"/>
    <property type="evidence" value="ECO:0007669"/>
    <property type="project" value="UniProtKB-SubCell"/>
</dbReference>
<feature type="domain" description="TonB-dependent receptor plug" evidence="15">
    <location>
        <begin position="55"/>
        <end position="162"/>
    </location>
</feature>
<dbReference type="InterPro" id="IPR000531">
    <property type="entry name" value="Beta-barrel_TonB"/>
</dbReference>
<dbReference type="Proteomes" id="UP000009080">
    <property type="component" value="Chromosome"/>
</dbReference>
<dbReference type="eggNOG" id="COG1629">
    <property type="taxonomic scope" value="Bacteria"/>
</dbReference>